<accession>A0AAW8ANX7</accession>
<evidence type="ECO:0000259" key="1">
    <source>
        <dbReference type="Pfam" id="PF12697"/>
    </source>
</evidence>
<dbReference type="AlphaFoldDB" id="A0AAW8ANX7"/>
<protein>
    <submittedName>
        <fullName evidence="2">Alpha/beta hydrolase</fullName>
    </submittedName>
</protein>
<dbReference type="Pfam" id="PF12697">
    <property type="entry name" value="Abhydrolase_6"/>
    <property type="match status" value="1"/>
</dbReference>
<dbReference type="Gene3D" id="3.40.50.1820">
    <property type="entry name" value="alpha/beta hydrolase"/>
    <property type="match status" value="1"/>
</dbReference>
<dbReference type="PANTHER" id="PTHR43798">
    <property type="entry name" value="MONOACYLGLYCEROL LIPASE"/>
    <property type="match status" value="1"/>
</dbReference>
<dbReference type="InterPro" id="IPR029058">
    <property type="entry name" value="AB_hydrolase_fold"/>
</dbReference>
<dbReference type="SUPFAM" id="SSF53474">
    <property type="entry name" value="alpha/beta-Hydrolases"/>
    <property type="match status" value="1"/>
</dbReference>
<name>A0AAW8ANX7_ACILW</name>
<keyword evidence="2" id="KW-0378">Hydrolase</keyword>
<dbReference type="GO" id="GO:0016787">
    <property type="term" value="F:hydrolase activity"/>
    <property type="evidence" value="ECO:0007669"/>
    <property type="project" value="UniProtKB-KW"/>
</dbReference>
<proteinExistence type="predicted"/>
<gene>
    <name evidence="2" type="ORF">Q8G51_04380</name>
</gene>
<dbReference type="Proteomes" id="UP001242129">
    <property type="component" value="Unassembled WGS sequence"/>
</dbReference>
<sequence>MEKIVFLPGASGNIDFWKPLIEFLPKKYEKQIIGYPGFGRIAEDTRLKSFSDLQEYVTGKINSESILIAQSMGGIFAVNKAFTDPSLIKGLVLIATSGGIDLTPFNVQDWRTEYQEQYPRYPEWFMTTNVNYDEYLDKINIPILLIWGDADPISPVAVGTYLNTKLKGSTLKIVSNGKHNLAEEHAKDVSIYINQFLEAIS</sequence>
<evidence type="ECO:0000313" key="2">
    <source>
        <dbReference type="EMBL" id="MDP1447076.1"/>
    </source>
</evidence>
<comment type="caution">
    <text evidence="2">The sequence shown here is derived from an EMBL/GenBank/DDBJ whole genome shotgun (WGS) entry which is preliminary data.</text>
</comment>
<organism evidence="2 3">
    <name type="scientific">Acinetobacter lwoffii</name>
    <dbReference type="NCBI Taxonomy" id="28090"/>
    <lineage>
        <taxon>Bacteria</taxon>
        <taxon>Pseudomonadati</taxon>
        <taxon>Pseudomonadota</taxon>
        <taxon>Gammaproteobacteria</taxon>
        <taxon>Moraxellales</taxon>
        <taxon>Moraxellaceae</taxon>
        <taxon>Acinetobacter</taxon>
    </lineage>
</organism>
<evidence type="ECO:0000313" key="3">
    <source>
        <dbReference type="Proteomes" id="UP001242129"/>
    </source>
</evidence>
<dbReference type="GO" id="GO:0016020">
    <property type="term" value="C:membrane"/>
    <property type="evidence" value="ECO:0007669"/>
    <property type="project" value="TreeGrafter"/>
</dbReference>
<dbReference type="EMBL" id="JAUUUS010000023">
    <property type="protein sequence ID" value="MDP1447076.1"/>
    <property type="molecule type" value="Genomic_DNA"/>
</dbReference>
<dbReference type="PANTHER" id="PTHR43798:SF33">
    <property type="entry name" value="HYDROLASE, PUTATIVE (AFU_ORTHOLOGUE AFUA_2G14860)-RELATED"/>
    <property type="match status" value="1"/>
</dbReference>
<dbReference type="InterPro" id="IPR050266">
    <property type="entry name" value="AB_hydrolase_sf"/>
</dbReference>
<dbReference type="RefSeq" id="WP_111886143.1">
    <property type="nucleotide sequence ID" value="NZ_JAALFF010000072.1"/>
</dbReference>
<reference evidence="2" key="1">
    <citation type="submission" date="2023-07" db="EMBL/GenBank/DDBJ databases">
        <title>Dynamics of blaOXA-23 gene transmission in Acinetobacter spp. from contaminated veterinary surfaces.</title>
        <authorList>
            <person name="Moreira Da Silva J."/>
            <person name="Menezes J."/>
            <person name="Fernandes L."/>
            <person name="Marques C."/>
            <person name="Amaral A."/>
            <person name="Timofte D."/>
            <person name="Pomba C."/>
        </authorList>
    </citation>
    <scope>NUCLEOTIDE SEQUENCE</scope>
    <source>
        <strain evidence="2">CMVB11Z4A1</strain>
    </source>
</reference>
<feature type="domain" description="AB hydrolase-1" evidence="1">
    <location>
        <begin position="4"/>
        <end position="127"/>
    </location>
</feature>
<dbReference type="InterPro" id="IPR000073">
    <property type="entry name" value="AB_hydrolase_1"/>
</dbReference>